<evidence type="ECO:0000313" key="3">
    <source>
        <dbReference type="Proteomes" id="UP000284375"/>
    </source>
</evidence>
<keyword evidence="3" id="KW-1185">Reference proteome</keyword>
<dbReference type="AlphaFoldDB" id="A0A423WDQ0"/>
<sequence>MVLLDPKVLAEATSAFLAQAQKQADHDPGAISRLEQEAKALREAVTALQGRLDQQEGSAAAVRHEKDLEGLRERVAALEDQASQNVEAAWELHERVSSLEAAREDAARKEARPQNSRFKAFEAYFLAVRKKYHAQKPKDHRAFIWSFIEGISDKEWAQYIQEYLVKALPGKAWRSKSPRNGRVVALDIGLKWEEVREAMSRMQIPSSLA</sequence>
<dbReference type="Proteomes" id="UP000284375">
    <property type="component" value="Unassembled WGS sequence"/>
</dbReference>
<protein>
    <submittedName>
        <fullName evidence="2">Uncharacterized protein</fullName>
    </submittedName>
</protein>
<dbReference type="Gene3D" id="1.10.287.1490">
    <property type="match status" value="1"/>
</dbReference>
<accession>A0A423WDQ0</accession>
<dbReference type="OrthoDB" id="5227874at2759"/>
<evidence type="ECO:0000256" key="1">
    <source>
        <dbReference type="SAM" id="Coils"/>
    </source>
</evidence>
<comment type="caution">
    <text evidence="2">The sequence shown here is derived from an EMBL/GenBank/DDBJ whole genome shotgun (WGS) entry which is preliminary data.</text>
</comment>
<keyword evidence="1" id="KW-0175">Coiled coil</keyword>
<gene>
    <name evidence="2" type="ORF">VSDG_01974</name>
</gene>
<evidence type="ECO:0000313" key="2">
    <source>
        <dbReference type="EMBL" id="ROW01549.1"/>
    </source>
</evidence>
<reference evidence="2 3" key="1">
    <citation type="submission" date="2015-09" db="EMBL/GenBank/DDBJ databases">
        <title>Host preference determinants of Valsa canker pathogens revealed by comparative genomics.</title>
        <authorList>
            <person name="Yin Z."/>
            <person name="Huang L."/>
        </authorList>
    </citation>
    <scope>NUCLEOTIDE SEQUENCE [LARGE SCALE GENOMIC DNA]</scope>
    <source>
        <strain evidence="2 3">YSFL</strain>
    </source>
</reference>
<organism evidence="2 3">
    <name type="scientific">Cytospora chrysosperma</name>
    <name type="common">Cytospora canker fungus</name>
    <name type="synonym">Sphaeria chrysosperma</name>
    <dbReference type="NCBI Taxonomy" id="252740"/>
    <lineage>
        <taxon>Eukaryota</taxon>
        <taxon>Fungi</taxon>
        <taxon>Dikarya</taxon>
        <taxon>Ascomycota</taxon>
        <taxon>Pezizomycotina</taxon>
        <taxon>Sordariomycetes</taxon>
        <taxon>Sordariomycetidae</taxon>
        <taxon>Diaporthales</taxon>
        <taxon>Cytosporaceae</taxon>
        <taxon>Cytospora</taxon>
    </lineage>
</organism>
<proteinExistence type="predicted"/>
<feature type="coiled-coil region" evidence="1">
    <location>
        <begin position="31"/>
        <end position="88"/>
    </location>
</feature>
<dbReference type="EMBL" id="LJZO01000006">
    <property type="protein sequence ID" value="ROW01549.1"/>
    <property type="molecule type" value="Genomic_DNA"/>
</dbReference>
<name>A0A423WDQ0_CYTCH</name>